<reference evidence="3" key="1">
    <citation type="journal article" date="2016" name="Nat. Commun.">
        <title>The Gonium pectorale genome demonstrates co-option of cell cycle regulation during the evolution of multicellularity.</title>
        <authorList>
            <person name="Hanschen E.R."/>
            <person name="Marriage T.N."/>
            <person name="Ferris P.J."/>
            <person name="Hamaji T."/>
            <person name="Toyoda A."/>
            <person name="Fujiyama A."/>
            <person name="Neme R."/>
            <person name="Noguchi H."/>
            <person name="Minakuchi Y."/>
            <person name="Suzuki M."/>
            <person name="Kawai-Toyooka H."/>
            <person name="Smith D.R."/>
            <person name="Sparks H."/>
            <person name="Anderson J."/>
            <person name="Bakaric R."/>
            <person name="Luria V."/>
            <person name="Karger A."/>
            <person name="Kirschner M.W."/>
            <person name="Durand P.M."/>
            <person name="Michod R.E."/>
            <person name="Nozaki H."/>
            <person name="Olson B.J."/>
        </authorList>
    </citation>
    <scope>NUCLEOTIDE SEQUENCE [LARGE SCALE GENOMIC DNA]</scope>
    <source>
        <strain evidence="3">NIES-2863</strain>
    </source>
</reference>
<sequence>MPSSLAAWPGGAGAAAGGGGAGVGAAEASGAAPAGPSAAIFLLGTAFIVPDEPEPRRGRILVLEYVPPAAATAGGSAAAGQGQVRGPAG</sequence>
<evidence type="ECO:0000313" key="3">
    <source>
        <dbReference type="Proteomes" id="UP000075714"/>
    </source>
</evidence>
<organism evidence="2 3">
    <name type="scientific">Gonium pectorale</name>
    <name type="common">Green alga</name>
    <dbReference type="NCBI Taxonomy" id="33097"/>
    <lineage>
        <taxon>Eukaryota</taxon>
        <taxon>Viridiplantae</taxon>
        <taxon>Chlorophyta</taxon>
        <taxon>core chlorophytes</taxon>
        <taxon>Chlorophyceae</taxon>
        <taxon>CS clade</taxon>
        <taxon>Chlamydomonadales</taxon>
        <taxon>Volvocaceae</taxon>
        <taxon>Gonium</taxon>
    </lineage>
</organism>
<feature type="compositionally biased region" description="Gly residues" evidence="1">
    <location>
        <begin position="10"/>
        <end position="23"/>
    </location>
</feature>
<comment type="caution">
    <text evidence="2">The sequence shown here is derived from an EMBL/GenBank/DDBJ whole genome shotgun (WGS) entry which is preliminary data.</text>
</comment>
<accession>A0A150GCW3</accession>
<evidence type="ECO:0000313" key="2">
    <source>
        <dbReference type="EMBL" id="KXZ47691.1"/>
    </source>
</evidence>
<proteinExistence type="predicted"/>
<name>A0A150GCW3_GONPE</name>
<feature type="region of interest" description="Disordered" evidence="1">
    <location>
        <begin position="1"/>
        <end position="32"/>
    </location>
</feature>
<keyword evidence="3" id="KW-1185">Reference proteome</keyword>
<protein>
    <submittedName>
        <fullName evidence="2">Uncharacterized protein</fullName>
    </submittedName>
</protein>
<dbReference type="AlphaFoldDB" id="A0A150GCW3"/>
<gene>
    <name evidence="2" type="ORF">GPECTOR_33g573</name>
</gene>
<dbReference type="EMBL" id="LSYV01000034">
    <property type="protein sequence ID" value="KXZ47691.1"/>
    <property type="molecule type" value="Genomic_DNA"/>
</dbReference>
<dbReference type="Proteomes" id="UP000075714">
    <property type="component" value="Unassembled WGS sequence"/>
</dbReference>
<evidence type="ECO:0000256" key="1">
    <source>
        <dbReference type="SAM" id="MobiDB-lite"/>
    </source>
</evidence>